<keyword evidence="1" id="KW-0812">Transmembrane</keyword>
<comment type="caution">
    <text evidence="2">The sequence shown here is derived from an EMBL/GenBank/DDBJ whole genome shotgun (WGS) entry which is preliminary data.</text>
</comment>
<gene>
    <name evidence="2" type="ORF">HNQ50_002489</name>
</gene>
<accession>A0A840RE30</accession>
<sequence length="51" mass="5475">MNKLTLLAMAMAAGISSILALRGSLYLSIGFLAGVGVIAFSRLWWLDHKPV</sequence>
<evidence type="ECO:0000313" key="2">
    <source>
        <dbReference type="EMBL" id="MBB5191759.1"/>
    </source>
</evidence>
<feature type="transmembrane region" description="Helical" evidence="1">
    <location>
        <begin position="26"/>
        <end position="45"/>
    </location>
</feature>
<dbReference type="AlphaFoldDB" id="A0A840RE30"/>
<dbReference type="Proteomes" id="UP000543030">
    <property type="component" value="Unassembled WGS sequence"/>
</dbReference>
<organism evidence="2 3">
    <name type="scientific">Silvimonas terrae</name>
    <dbReference type="NCBI Taxonomy" id="300266"/>
    <lineage>
        <taxon>Bacteria</taxon>
        <taxon>Pseudomonadati</taxon>
        <taxon>Pseudomonadota</taxon>
        <taxon>Betaproteobacteria</taxon>
        <taxon>Neisseriales</taxon>
        <taxon>Chitinibacteraceae</taxon>
        <taxon>Silvimonas</taxon>
    </lineage>
</organism>
<proteinExistence type="predicted"/>
<evidence type="ECO:0000313" key="3">
    <source>
        <dbReference type="Proteomes" id="UP000543030"/>
    </source>
</evidence>
<keyword evidence="1" id="KW-1133">Transmembrane helix</keyword>
<keyword evidence="3" id="KW-1185">Reference proteome</keyword>
<evidence type="ECO:0000256" key="1">
    <source>
        <dbReference type="SAM" id="Phobius"/>
    </source>
</evidence>
<dbReference type="EMBL" id="JACHHN010000004">
    <property type="protein sequence ID" value="MBB5191759.1"/>
    <property type="molecule type" value="Genomic_DNA"/>
</dbReference>
<reference evidence="2 3" key="1">
    <citation type="submission" date="2020-08" db="EMBL/GenBank/DDBJ databases">
        <title>Genomic Encyclopedia of Type Strains, Phase IV (KMG-IV): sequencing the most valuable type-strain genomes for metagenomic binning, comparative biology and taxonomic classification.</title>
        <authorList>
            <person name="Goeker M."/>
        </authorList>
    </citation>
    <scope>NUCLEOTIDE SEQUENCE [LARGE SCALE GENOMIC DNA]</scope>
    <source>
        <strain evidence="2 3">DSM 18233</strain>
    </source>
</reference>
<protein>
    <submittedName>
        <fullName evidence="2">Putative membrane protein YedE/YeeE</fullName>
    </submittedName>
</protein>
<keyword evidence="1" id="KW-0472">Membrane</keyword>
<name>A0A840RE30_9NEIS</name>
<dbReference type="RefSeq" id="WP_184101063.1">
    <property type="nucleotide sequence ID" value="NZ_JACHHN010000004.1"/>
</dbReference>